<evidence type="ECO:0000256" key="6">
    <source>
        <dbReference type="ARBA" id="ARBA00022989"/>
    </source>
</evidence>
<dbReference type="Proteomes" id="UP000024816">
    <property type="component" value="Unassembled WGS sequence"/>
</dbReference>
<dbReference type="Pfam" id="PF02028">
    <property type="entry name" value="BCCT"/>
    <property type="match status" value="1"/>
</dbReference>
<proteinExistence type="inferred from homology"/>
<dbReference type="PROSITE" id="PS01303">
    <property type="entry name" value="BCCT"/>
    <property type="match status" value="1"/>
</dbReference>
<feature type="transmembrane region" description="Helical" evidence="10">
    <location>
        <begin position="180"/>
        <end position="202"/>
    </location>
</feature>
<evidence type="ECO:0000256" key="9">
    <source>
        <dbReference type="SAM" id="MobiDB-lite"/>
    </source>
</evidence>
<dbReference type="InterPro" id="IPR000060">
    <property type="entry name" value="BCCT_transptr"/>
</dbReference>
<sequence>MAQDFEPNAADVDATEAETSEEETLFVYETDYEVGQDNVEIAGLDVHNPVFFLSAGLIVLFSAMSLLFPESATQYLTAAKTWTLQRADWLFAVTPLIVFAFVLYLTFSPLGKIRLGGAAAEPEFKTHSWVAMLFAAGVGVGFMFYGAAEPLAYYTDWYGTPLNAVPETPAAERLAFSATIFHWGLAPWAIYAIVGLALGFFAHNKGLPLSIRSACYHVFGERVWGWPGHIIDMFAVVSTVFGLATTIGIGATQASSGIAYLFGFEPNRYLQIALIVFMTGLAVLSVLRGMDGGVKLLSNINMSIAFGLLIFVVIAGPTILIFTGLGQNLWAYITDTPALTNWVDRPDIVWFHDWTIFYWAWWISWSPFVGMFIARISKGRTVREYFGVVLLAPFTICVIWFTAFGETALTLNQSGTGELADGMTSASLVLFQMLADLPLAQITSIIAIFLLVVFIVTSADSGALVVDTITSGGKTDAPVTQRVFWACMLGLTASALLYGGGTDVLQSLQAGTITAALPFTFILLACCFSLYLGLRDELRAMKNHEAEIAEQAGETEEASQSA</sequence>
<dbReference type="InterPro" id="IPR018093">
    <property type="entry name" value="BCCT_CS"/>
</dbReference>
<evidence type="ECO:0000256" key="7">
    <source>
        <dbReference type="ARBA" id="ARBA00023136"/>
    </source>
</evidence>
<name>A0A059FGX8_9PROT</name>
<evidence type="ECO:0000256" key="3">
    <source>
        <dbReference type="ARBA" id="ARBA00022448"/>
    </source>
</evidence>
<comment type="subcellular location">
    <subcellularLocation>
        <location evidence="1">Cell membrane</location>
        <topology evidence="1">Multi-pass membrane protein</topology>
    </subcellularLocation>
</comment>
<dbReference type="OrthoDB" id="9775735at2"/>
<feature type="transmembrane region" description="Helical" evidence="10">
    <location>
        <begin position="128"/>
        <end position="148"/>
    </location>
</feature>
<evidence type="ECO:0000256" key="1">
    <source>
        <dbReference type="ARBA" id="ARBA00004651"/>
    </source>
</evidence>
<evidence type="ECO:0000256" key="4">
    <source>
        <dbReference type="ARBA" id="ARBA00022475"/>
    </source>
</evidence>
<evidence type="ECO:0000256" key="2">
    <source>
        <dbReference type="ARBA" id="ARBA00005658"/>
    </source>
</evidence>
<accession>A0A059FGX8</accession>
<dbReference type="PATRIC" id="fig|1280952.3.peg.1291"/>
<feature type="coiled-coil region" evidence="8">
    <location>
        <begin position="534"/>
        <end position="561"/>
    </location>
</feature>
<dbReference type="NCBIfam" id="TIGR00842">
    <property type="entry name" value="bcct"/>
    <property type="match status" value="1"/>
</dbReference>
<feature type="transmembrane region" description="Helical" evidence="10">
    <location>
        <begin position="513"/>
        <end position="534"/>
    </location>
</feature>
<feature type="transmembrane region" description="Helical" evidence="10">
    <location>
        <begin position="269"/>
        <end position="287"/>
    </location>
</feature>
<feature type="transmembrane region" description="Helical" evidence="10">
    <location>
        <begin position="385"/>
        <end position="404"/>
    </location>
</feature>
<reference evidence="11 12" key="1">
    <citation type="journal article" date="2014" name="Antonie Van Leeuwenhoek">
        <title>Hyphomonas beringensis sp. nov. and Hyphomonas chukchiensis sp. nov., isolated from surface seawater of the Bering Sea and Chukchi Sea.</title>
        <authorList>
            <person name="Li C."/>
            <person name="Lai Q."/>
            <person name="Li G."/>
            <person name="Dong C."/>
            <person name="Wang J."/>
            <person name="Liao Y."/>
            <person name="Shao Z."/>
        </authorList>
    </citation>
    <scope>NUCLEOTIDE SEQUENCE [LARGE SCALE GENOMIC DNA]</scope>
    <source>
        <strain evidence="11 12">VP2</strain>
    </source>
</reference>
<feature type="transmembrane region" description="Helical" evidence="10">
    <location>
        <begin position="439"/>
        <end position="462"/>
    </location>
</feature>
<evidence type="ECO:0000256" key="5">
    <source>
        <dbReference type="ARBA" id="ARBA00022692"/>
    </source>
</evidence>
<organism evidence="11 12">
    <name type="scientific">Hyphomonas jannaschiana VP2</name>
    <dbReference type="NCBI Taxonomy" id="1280952"/>
    <lineage>
        <taxon>Bacteria</taxon>
        <taxon>Pseudomonadati</taxon>
        <taxon>Pseudomonadota</taxon>
        <taxon>Alphaproteobacteria</taxon>
        <taxon>Hyphomonadales</taxon>
        <taxon>Hyphomonadaceae</taxon>
        <taxon>Hyphomonas</taxon>
    </lineage>
</organism>
<evidence type="ECO:0000313" key="12">
    <source>
        <dbReference type="Proteomes" id="UP000024816"/>
    </source>
</evidence>
<feature type="compositionally biased region" description="Acidic residues" evidence="9">
    <location>
        <begin position="13"/>
        <end position="22"/>
    </location>
</feature>
<feature type="transmembrane region" description="Helical" evidence="10">
    <location>
        <begin position="356"/>
        <end position="373"/>
    </location>
</feature>
<dbReference type="RefSeq" id="WP_081814572.1">
    <property type="nucleotide sequence ID" value="NZ_ARYJ01000003.1"/>
</dbReference>
<keyword evidence="5 10" id="KW-0812">Transmembrane</keyword>
<keyword evidence="7 10" id="KW-0472">Membrane</keyword>
<keyword evidence="4" id="KW-1003">Cell membrane</keyword>
<comment type="caution">
    <text evidence="11">The sequence shown here is derived from an EMBL/GenBank/DDBJ whole genome shotgun (WGS) entry which is preliminary data.</text>
</comment>
<evidence type="ECO:0000256" key="8">
    <source>
        <dbReference type="SAM" id="Coils"/>
    </source>
</evidence>
<dbReference type="PANTHER" id="PTHR30047">
    <property type="entry name" value="HIGH-AFFINITY CHOLINE TRANSPORT PROTEIN-RELATED"/>
    <property type="match status" value="1"/>
</dbReference>
<dbReference type="GO" id="GO:0022857">
    <property type="term" value="F:transmembrane transporter activity"/>
    <property type="evidence" value="ECO:0007669"/>
    <property type="project" value="InterPro"/>
</dbReference>
<keyword evidence="12" id="KW-1185">Reference proteome</keyword>
<comment type="similarity">
    <text evidence="2">Belongs to the BCCT transporter (TC 2.A.15) family.</text>
</comment>
<dbReference type="GO" id="GO:0005886">
    <property type="term" value="C:plasma membrane"/>
    <property type="evidence" value="ECO:0007669"/>
    <property type="project" value="UniProtKB-SubCell"/>
</dbReference>
<feature type="transmembrane region" description="Helical" evidence="10">
    <location>
        <begin position="50"/>
        <end position="69"/>
    </location>
</feature>
<keyword evidence="8" id="KW-0175">Coiled coil</keyword>
<dbReference type="PANTHER" id="PTHR30047:SF7">
    <property type="entry name" value="HIGH-AFFINITY CHOLINE TRANSPORT PROTEIN"/>
    <property type="match status" value="1"/>
</dbReference>
<feature type="transmembrane region" description="Helical" evidence="10">
    <location>
        <begin position="483"/>
        <end position="501"/>
    </location>
</feature>
<dbReference type="EMBL" id="ARYJ01000003">
    <property type="protein sequence ID" value="KCZ89879.1"/>
    <property type="molecule type" value="Genomic_DNA"/>
</dbReference>
<dbReference type="AlphaFoldDB" id="A0A059FGX8"/>
<feature type="region of interest" description="Disordered" evidence="9">
    <location>
        <begin position="1"/>
        <end position="22"/>
    </location>
</feature>
<keyword evidence="6 10" id="KW-1133">Transmembrane helix</keyword>
<evidence type="ECO:0000313" key="11">
    <source>
        <dbReference type="EMBL" id="KCZ89879.1"/>
    </source>
</evidence>
<gene>
    <name evidence="11" type="ORF">HJA_06492</name>
</gene>
<feature type="transmembrane region" description="Helical" evidence="10">
    <location>
        <begin position="89"/>
        <end position="107"/>
    </location>
</feature>
<dbReference type="eggNOG" id="COG1292">
    <property type="taxonomic scope" value="Bacteria"/>
</dbReference>
<evidence type="ECO:0000256" key="10">
    <source>
        <dbReference type="SAM" id="Phobius"/>
    </source>
</evidence>
<protein>
    <submittedName>
        <fullName evidence="11">Choline/carnitine/betaine transporter</fullName>
    </submittedName>
</protein>
<feature type="transmembrane region" description="Helical" evidence="10">
    <location>
        <begin position="299"/>
        <end position="322"/>
    </location>
</feature>
<dbReference type="STRING" id="1280952.HJA_06492"/>
<keyword evidence="3" id="KW-0813">Transport</keyword>